<dbReference type="Pfam" id="PF04955">
    <property type="entry name" value="HupE_UreJ"/>
    <property type="match status" value="1"/>
</dbReference>
<keyword evidence="1" id="KW-0472">Membrane</keyword>
<reference evidence="3 4" key="1">
    <citation type="submission" date="2016-07" db="EMBL/GenBank/DDBJ databases">
        <title>Draft Genome Sequence of Methylobrevis pamukkalensis PK2.</title>
        <authorList>
            <person name="Vasilenko O.V."/>
            <person name="Doronina N.V."/>
            <person name="Shmareva M.N."/>
            <person name="Tarlachkov S.V."/>
            <person name="Mustakhimov I."/>
            <person name="Trotsenko Y.A."/>
        </authorList>
    </citation>
    <scope>NUCLEOTIDE SEQUENCE [LARGE SCALE GENOMIC DNA]</scope>
    <source>
        <strain evidence="3 4">PK2</strain>
    </source>
</reference>
<feature type="transmembrane region" description="Helical" evidence="1">
    <location>
        <begin position="95"/>
        <end position="114"/>
    </location>
</feature>
<feature type="chain" id="PRO_5009128773" evidence="2">
    <location>
        <begin position="29"/>
        <end position="203"/>
    </location>
</feature>
<evidence type="ECO:0000256" key="1">
    <source>
        <dbReference type="SAM" id="Phobius"/>
    </source>
</evidence>
<keyword evidence="2" id="KW-0732">Signal</keyword>
<comment type="caution">
    <text evidence="3">The sequence shown here is derived from an EMBL/GenBank/DDBJ whole genome shotgun (WGS) entry which is preliminary data.</text>
</comment>
<proteinExistence type="predicted"/>
<feature type="transmembrane region" description="Helical" evidence="1">
    <location>
        <begin position="121"/>
        <end position="137"/>
    </location>
</feature>
<gene>
    <name evidence="3" type="ORF">A6302_03543</name>
</gene>
<dbReference type="EMBL" id="MCRJ01000106">
    <property type="protein sequence ID" value="ODN69167.1"/>
    <property type="molecule type" value="Genomic_DNA"/>
</dbReference>
<dbReference type="Proteomes" id="UP000094622">
    <property type="component" value="Unassembled WGS sequence"/>
</dbReference>
<feature type="transmembrane region" description="Helical" evidence="1">
    <location>
        <begin position="183"/>
        <end position="202"/>
    </location>
</feature>
<dbReference type="PIRSF" id="PIRSF016919">
    <property type="entry name" value="HupE_UreJ"/>
    <property type="match status" value="1"/>
</dbReference>
<evidence type="ECO:0000313" key="3">
    <source>
        <dbReference type="EMBL" id="ODN69167.1"/>
    </source>
</evidence>
<evidence type="ECO:0000313" key="4">
    <source>
        <dbReference type="Proteomes" id="UP000094622"/>
    </source>
</evidence>
<accession>A0A1E3GYL9</accession>
<feature type="transmembrane region" description="Helical" evidence="1">
    <location>
        <begin position="44"/>
        <end position="63"/>
    </location>
</feature>
<dbReference type="RefSeq" id="WP_069307863.1">
    <property type="nucleotide sequence ID" value="NZ_MCRJ01000106.1"/>
</dbReference>
<feature type="transmembrane region" description="Helical" evidence="1">
    <location>
        <begin position="149"/>
        <end position="171"/>
    </location>
</feature>
<protein>
    <submittedName>
        <fullName evidence="3">HupE / UreJ protein</fullName>
    </submittedName>
</protein>
<keyword evidence="4" id="KW-1185">Reference proteome</keyword>
<name>A0A1E3GYL9_9HYPH</name>
<dbReference type="PATRIC" id="fig|1439726.3.peg.3733"/>
<keyword evidence="1" id="KW-0812">Transmembrane</keyword>
<feature type="signal peptide" evidence="2">
    <location>
        <begin position="1"/>
        <end position="28"/>
    </location>
</feature>
<sequence length="203" mass="20318">MKMSARFPLLAPVLAAASVIALPAIAHAHPGGPHVHGLTDGFVHPLTGLDHLLAMVAVGLIGARLGGRALWLLPTSFVVTMLVGAGLALDGLELPMVETAIALSLVVFGGLLAANLRAPDLMMAAGVAIFALFHGFAHGTEAPSTASGLTYMAGFVLATALLHGTGILAAMLAGRGHGKAGDVVMRGYGIAIAATGLVLVTAN</sequence>
<organism evidence="3 4">
    <name type="scientific">Methylobrevis pamukkalensis</name>
    <dbReference type="NCBI Taxonomy" id="1439726"/>
    <lineage>
        <taxon>Bacteria</taxon>
        <taxon>Pseudomonadati</taxon>
        <taxon>Pseudomonadota</taxon>
        <taxon>Alphaproteobacteria</taxon>
        <taxon>Hyphomicrobiales</taxon>
        <taxon>Pleomorphomonadaceae</taxon>
        <taxon>Methylobrevis</taxon>
    </lineage>
</organism>
<feature type="transmembrane region" description="Helical" evidence="1">
    <location>
        <begin position="70"/>
        <end position="89"/>
    </location>
</feature>
<evidence type="ECO:0000256" key="2">
    <source>
        <dbReference type="SAM" id="SignalP"/>
    </source>
</evidence>
<keyword evidence="1" id="KW-1133">Transmembrane helix</keyword>
<dbReference type="InterPro" id="IPR007038">
    <property type="entry name" value="HupE_UreJ"/>
</dbReference>
<dbReference type="AlphaFoldDB" id="A0A1E3GYL9"/>